<proteinExistence type="predicted"/>
<protein>
    <submittedName>
        <fullName evidence="1">Uncharacterized protein</fullName>
    </submittedName>
</protein>
<organism evidence="1 2">
    <name type="scientific">Streptomyces orinoci</name>
    <name type="common">Streptoverticillium orinoci</name>
    <dbReference type="NCBI Taxonomy" id="67339"/>
    <lineage>
        <taxon>Bacteria</taxon>
        <taxon>Bacillati</taxon>
        <taxon>Actinomycetota</taxon>
        <taxon>Actinomycetes</taxon>
        <taxon>Kitasatosporales</taxon>
        <taxon>Streptomycetaceae</taxon>
        <taxon>Streptomyces</taxon>
    </lineage>
</organism>
<sequence>MINAMPDSPAEQGEAAVQAYLAEHLPTYQGGAVAFGWWQTTRCVAAITAAVAGGAVPVAKVVKLKKFINKAGGVKKAAYLLIRIAPGAKRRSVNSVQPLAVWHRPCSVLTR</sequence>
<keyword evidence="2" id="KW-1185">Reference proteome</keyword>
<accession>A0ABV3K888</accession>
<dbReference type="Proteomes" id="UP001552594">
    <property type="component" value="Unassembled WGS sequence"/>
</dbReference>
<evidence type="ECO:0000313" key="2">
    <source>
        <dbReference type="Proteomes" id="UP001552594"/>
    </source>
</evidence>
<comment type="caution">
    <text evidence="1">The sequence shown here is derived from an EMBL/GenBank/DDBJ whole genome shotgun (WGS) entry which is preliminary data.</text>
</comment>
<dbReference type="RefSeq" id="WP_153068768.1">
    <property type="nucleotide sequence ID" value="NZ_JBFAUK010000039.1"/>
</dbReference>
<evidence type="ECO:0000313" key="1">
    <source>
        <dbReference type="EMBL" id="MEV5510749.1"/>
    </source>
</evidence>
<reference evidence="1 2" key="1">
    <citation type="submission" date="2024-06" db="EMBL/GenBank/DDBJ databases">
        <title>The Natural Products Discovery Center: Release of the First 8490 Sequenced Strains for Exploring Actinobacteria Biosynthetic Diversity.</title>
        <authorList>
            <person name="Kalkreuter E."/>
            <person name="Kautsar S.A."/>
            <person name="Yang D."/>
            <person name="Bader C.D."/>
            <person name="Teijaro C.N."/>
            <person name="Fluegel L."/>
            <person name="Davis C.M."/>
            <person name="Simpson J.R."/>
            <person name="Lauterbach L."/>
            <person name="Steele A.D."/>
            <person name="Gui C."/>
            <person name="Meng S."/>
            <person name="Li G."/>
            <person name="Viehrig K."/>
            <person name="Ye F."/>
            <person name="Su P."/>
            <person name="Kiefer A.F."/>
            <person name="Nichols A."/>
            <person name="Cepeda A.J."/>
            <person name="Yan W."/>
            <person name="Fan B."/>
            <person name="Jiang Y."/>
            <person name="Adhikari A."/>
            <person name="Zheng C.-J."/>
            <person name="Schuster L."/>
            <person name="Cowan T.M."/>
            <person name="Smanski M.J."/>
            <person name="Chevrette M.G."/>
            <person name="De Carvalho L.P.S."/>
            <person name="Shen B."/>
        </authorList>
    </citation>
    <scope>NUCLEOTIDE SEQUENCE [LARGE SCALE GENOMIC DNA]</scope>
    <source>
        <strain evidence="1 2">NPDC052347</strain>
    </source>
</reference>
<gene>
    <name evidence="1" type="ORF">AB0L16_30725</name>
</gene>
<dbReference type="EMBL" id="JBFAUK010000039">
    <property type="protein sequence ID" value="MEV5510749.1"/>
    <property type="molecule type" value="Genomic_DNA"/>
</dbReference>
<name>A0ABV3K888_STRON</name>